<evidence type="ECO:0000313" key="1">
    <source>
        <dbReference type="EMBL" id="JAP91510.1"/>
    </source>
</evidence>
<dbReference type="InterPro" id="IPR032675">
    <property type="entry name" value="LRR_dom_sf"/>
</dbReference>
<dbReference type="InterPro" id="IPR053139">
    <property type="entry name" value="Surface_bspA-like"/>
</dbReference>
<organism evidence="1">
    <name type="scientific">Trepomonas sp. PC1</name>
    <dbReference type="NCBI Taxonomy" id="1076344"/>
    <lineage>
        <taxon>Eukaryota</taxon>
        <taxon>Metamonada</taxon>
        <taxon>Diplomonadida</taxon>
        <taxon>Hexamitidae</taxon>
        <taxon>Hexamitinae</taxon>
        <taxon>Trepomonas</taxon>
    </lineage>
</organism>
<dbReference type="EMBL" id="GDID01005096">
    <property type="protein sequence ID" value="JAP91510.1"/>
    <property type="molecule type" value="Transcribed_RNA"/>
</dbReference>
<dbReference type="InterPro" id="IPR026906">
    <property type="entry name" value="LRR_5"/>
</dbReference>
<feature type="non-terminal residue" evidence="1">
    <location>
        <position position="1"/>
    </location>
</feature>
<dbReference type="PANTHER" id="PTHR45661:SF3">
    <property type="entry name" value="IG-LIKE DOMAIN-CONTAINING PROTEIN"/>
    <property type="match status" value="1"/>
</dbReference>
<accession>A0A146K3M5</accession>
<dbReference type="Pfam" id="PF13306">
    <property type="entry name" value="LRR_5"/>
    <property type="match status" value="1"/>
</dbReference>
<sequence>LNQFGLCIDQLDQQADDKVIFNNCLFLFQCFYKELELKNRKDFRAVFAPHLTGITKELFRNCANLQQFFGPNVTQIDYGAFYACSNLLHIDFPLVQLIGSHAFTQTNSLKEATFPRLKKMQNYCFYECQSLIFFKAPLLIEAGYLVFTRCTNLQTLITAQLQNAGYNFVKQCSALKNIVVPVLKEFTCDCNQCPMCGGEVIKSQQKYKSQMSWKELDGKQMSLINRFIGQIETCGKYLKAICFIEQQWQ</sequence>
<name>A0A146K3M5_9EUKA</name>
<dbReference type="PANTHER" id="PTHR45661">
    <property type="entry name" value="SURFACE ANTIGEN"/>
    <property type="match status" value="1"/>
</dbReference>
<feature type="non-terminal residue" evidence="1">
    <location>
        <position position="249"/>
    </location>
</feature>
<gene>
    <name evidence="1" type="ORF">TPC1_16860</name>
</gene>
<reference evidence="1" key="1">
    <citation type="submission" date="2015-07" db="EMBL/GenBank/DDBJ databases">
        <title>Adaptation to a free-living lifestyle via gene acquisitions in the diplomonad Trepomonas sp. PC1.</title>
        <authorList>
            <person name="Xu F."/>
            <person name="Jerlstrom-Hultqvist J."/>
            <person name="Kolisko M."/>
            <person name="Simpson A.G.B."/>
            <person name="Roger A.J."/>
            <person name="Svard S.G."/>
            <person name="Andersson J.O."/>
        </authorList>
    </citation>
    <scope>NUCLEOTIDE SEQUENCE</scope>
    <source>
        <strain evidence="1">PC1</strain>
    </source>
</reference>
<dbReference type="SUPFAM" id="SSF52058">
    <property type="entry name" value="L domain-like"/>
    <property type="match status" value="1"/>
</dbReference>
<dbReference type="Gene3D" id="3.80.10.10">
    <property type="entry name" value="Ribonuclease Inhibitor"/>
    <property type="match status" value="1"/>
</dbReference>
<proteinExistence type="predicted"/>
<protein>
    <submittedName>
        <fullName evidence="1">Leucine rich repeats-containing protein</fullName>
    </submittedName>
</protein>
<dbReference type="AlphaFoldDB" id="A0A146K3M5"/>